<gene>
    <name evidence="2" type="ORF">THAOC_32290</name>
</gene>
<feature type="region of interest" description="Disordered" evidence="1">
    <location>
        <begin position="255"/>
        <end position="293"/>
    </location>
</feature>
<protein>
    <submittedName>
        <fullName evidence="2">Uncharacterized protein</fullName>
    </submittedName>
</protein>
<sequence length="1058" mass="119200">MTPVFLRRTCNRLRLGDRQRWSIVFDDFDGRDRQAVYEGGQATAYRGGLPAAAVVTYRPVASAAAQQEQQHVGYTQETPYVDDGGSNDDSGTRSRRSTAQTQGIFSLMAKKHPYSLHVPKQLLYMALQSRAVQMQTPLAFNVQTKMVGNKSWYNASFTDPFEETFDSGLGKELGVPPNKSATMRTPLHLSEVQVIDGLVYYDSPRRAEHAAAEFLSLCKMCHEEPYEASEQQEIDYDAIMYERNELPVADKCVHDPEISEDGEDGSKMESDLLPNDSGRTGEMDSVDEYSETPRHVHSALSTLGRIAEIWADTSESVDQAHAHHGSLAPRQNVENILSWAERITGWEPNEELNRLQKKMLAALGEANHADFPSSGDYIDVAEDAKVLVDKILSTSVGRKQRFVDAFTVNSYLLCLRRSDPQTASPIAEKLLDHAISGDKYDEFKNSPRIEFNIGTFNTVMEICASLDGSDSKERVNSILSSLEAVVLEGNRGIRPNRKTFKLLLSVNSKDDSGRFCCQEATVWMDRIRQLSSTLINQELKADADLYSAALQTIPRRSPLNTLTKRFEKGLKTEEEGEVATLEAEQRVQWLHYTEACGLVPGLAMYESVIQSWVETETKRGLIEAEEWAKRSLQMLPSKTRLHLFRPIIAAWAASGWEPRRVRDWIDELASASSSESLPSLDPPDLEFRAFEVIANGSYLARLTADAGELTEQDSSATDQVEKIFHCARTMSRLVVDLLPARQIQVSDFVVATTVLREAVIAWGNASQSTRFLPHDTRPELDASISVDEMLRISKMLYSTDSQLCFEQETIGHQQGVHNIMGDVFAETVRQLHQVDKFLGDGETNKEDLLHCGRTRRFFVDKIAHVERMLREYESYSREHLSQSSVSVSSVGRSTRLELYRQILVGCHQCYAGSDGTGSDFGHVARLSKLIMDQLSYQHESCHVKFTDREDITDIYVDIASLMGSTITESEVKMNVLRQVFNNASVFFARKKRFESSNYCKVDKHRIIGALRVAMGSDSELTEPFIRSIERDTQKKRETNKKPRREANAVSYIHSKMNE</sequence>
<name>K0R6B6_THAOC</name>
<evidence type="ECO:0000313" key="2">
    <source>
        <dbReference type="EMBL" id="EJK48878.1"/>
    </source>
</evidence>
<organism evidence="2 3">
    <name type="scientific">Thalassiosira oceanica</name>
    <name type="common">Marine diatom</name>
    <dbReference type="NCBI Taxonomy" id="159749"/>
    <lineage>
        <taxon>Eukaryota</taxon>
        <taxon>Sar</taxon>
        <taxon>Stramenopiles</taxon>
        <taxon>Ochrophyta</taxon>
        <taxon>Bacillariophyta</taxon>
        <taxon>Coscinodiscophyceae</taxon>
        <taxon>Thalassiosirophycidae</taxon>
        <taxon>Thalassiosirales</taxon>
        <taxon>Thalassiosiraceae</taxon>
        <taxon>Thalassiosira</taxon>
    </lineage>
</organism>
<proteinExistence type="predicted"/>
<evidence type="ECO:0000256" key="1">
    <source>
        <dbReference type="SAM" id="MobiDB-lite"/>
    </source>
</evidence>
<comment type="caution">
    <text evidence="2">The sequence shown here is derived from an EMBL/GenBank/DDBJ whole genome shotgun (WGS) entry which is preliminary data.</text>
</comment>
<dbReference type="EMBL" id="AGNL01045338">
    <property type="protein sequence ID" value="EJK48878.1"/>
    <property type="molecule type" value="Genomic_DNA"/>
</dbReference>
<feature type="region of interest" description="Disordered" evidence="1">
    <location>
        <begin position="1030"/>
        <end position="1050"/>
    </location>
</feature>
<dbReference type="Proteomes" id="UP000266841">
    <property type="component" value="Unassembled WGS sequence"/>
</dbReference>
<dbReference type="AlphaFoldDB" id="K0R6B6"/>
<feature type="region of interest" description="Disordered" evidence="1">
    <location>
        <begin position="67"/>
        <end position="99"/>
    </location>
</feature>
<reference evidence="2 3" key="1">
    <citation type="journal article" date="2012" name="Genome Biol.">
        <title>Genome and low-iron response of an oceanic diatom adapted to chronic iron limitation.</title>
        <authorList>
            <person name="Lommer M."/>
            <person name="Specht M."/>
            <person name="Roy A.S."/>
            <person name="Kraemer L."/>
            <person name="Andreson R."/>
            <person name="Gutowska M.A."/>
            <person name="Wolf J."/>
            <person name="Bergner S.V."/>
            <person name="Schilhabel M.B."/>
            <person name="Klostermeier U.C."/>
            <person name="Beiko R.G."/>
            <person name="Rosenstiel P."/>
            <person name="Hippler M."/>
            <person name="Laroche J."/>
        </authorList>
    </citation>
    <scope>NUCLEOTIDE SEQUENCE [LARGE SCALE GENOMIC DNA]</scope>
    <source>
        <strain evidence="2 3">CCMP1005</strain>
    </source>
</reference>
<evidence type="ECO:0000313" key="3">
    <source>
        <dbReference type="Proteomes" id="UP000266841"/>
    </source>
</evidence>
<feature type="compositionally biased region" description="Basic and acidic residues" evidence="1">
    <location>
        <begin position="1030"/>
        <end position="1046"/>
    </location>
</feature>
<dbReference type="eggNOG" id="ENOG502SPSN">
    <property type="taxonomic scope" value="Eukaryota"/>
</dbReference>
<keyword evidence="3" id="KW-1185">Reference proteome</keyword>
<feature type="compositionally biased region" description="Polar residues" evidence="1">
    <location>
        <begin position="67"/>
        <end position="78"/>
    </location>
</feature>
<accession>K0R6B6</accession>